<dbReference type="PANTHER" id="PTHR30532:SF24">
    <property type="entry name" value="FERRIC ENTEROBACTIN-BINDING PERIPLASMIC PROTEIN FEPB"/>
    <property type="match status" value="1"/>
</dbReference>
<feature type="region of interest" description="Disordered" evidence="5">
    <location>
        <begin position="34"/>
        <end position="56"/>
    </location>
</feature>
<evidence type="ECO:0000313" key="7">
    <source>
        <dbReference type="EMBL" id="EME37407.1"/>
    </source>
</evidence>
<dbReference type="Pfam" id="PF01497">
    <property type="entry name" value="Peripla_BP_2"/>
    <property type="match status" value="1"/>
</dbReference>
<dbReference type="AlphaFoldDB" id="M2WFW6"/>
<protein>
    <submittedName>
        <fullName evidence="7">Periplasmic binding protein</fullName>
    </submittedName>
</protein>
<keyword evidence="8" id="KW-1185">Reference proteome</keyword>
<evidence type="ECO:0000256" key="4">
    <source>
        <dbReference type="ARBA" id="ARBA00022729"/>
    </source>
</evidence>
<evidence type="ECO:0000259" key="6">
    <source>
        <dbReference type="PROSITE" id="PS50983"/>
    </source>
</evidence>
<name>M2WFW6_9MICC</name>
<feature type="domain" description="Fe/B12 periplasmic-binding" evidence="6">
    <location>
        <begin position="75"/>
        <end position="355"/>
    </location>
</feature>
<dbReference type="SUPFAM" id="SSF53807">
    <property type="entry name" value="Helical backbone' metal receptor"/>
    <property type="match status" value="1"/>
</dbReference>
<comment type="similarity">
    <text evidence="2">Belongs to the bacterial solute-binding protein 8 family.</text>
</comment>
<evidence type="ECO:0000313" key="8">
    <source>
        <dbReference type="Proteomes" id="UP000009877"/>
    </source>
</evidence>
<reference evidence="7 8" key="1">
    <citation type="journal article" date="2014" name="Genome Announc.">
        <title>Draft Genome Sequence of Kocuria palustris PEL.</title>
        <authorList>
            <person name="Sharma G."/>
            <person name="Khatri I."/>
            <person name="Subramanian S."/>
        </authorList>
    </citation>
    <scope>NUCLEOTIDE SEQUENCE [LARGE SCALE GENOMIC DNA]</scope>
    <source>
        <strain evidence="7 8">PEL</strain>
    </source>
</reference>
<dbReference type="RefSeq" id="WP_006213926.1">
    <property type="nucleotide sequence ID" value="NZ_ANHZ02000004.1"/>
</dbReference>
<dbReference type="InterPro" id="IPR051313">
    <property type="entry name" value="Bact_iron-sidero_bind"/>
</dbReference>
<evidence type="ECO:0000256" key="5">
    <source>
        <dbReference type="SAM" id="MobiDB-lite"/>
    </source>
</evidence>
<comment type="caution">
    <text evidence="7">The sequence shown here is derived from an EMBL/GenBank/DDBJ whole genome shotgun (WGS) entry which is preliminary data.</text>
</comment>
<dbReference type="EMBL" id="ANHZ02000004">
    <property type="protein sequence ID" value="EME37407.1"/>
    <property type="molecule type" value="Genomic_DNA"/>
</dbReference>
<sequence length="368" mass="38848">MSDSNLSALSRLSFSRRSALAGLTGFGAVALAGCQTGDGGSSDDSSSGGSDERGEFPRTIKHAFGETEIESAPERVATVSWANQDAALALGVVPVGMPTIDFGGNDNGSTDWFDDKLEEVGGEAPEQYSETDGIDFDAIAALNPDVILGVYSGLTQEDYDKLSEIAPTVAYPEGTQPFGTSWQDTTRGVGEALGLDDQADDLVSDLEGQLADAVEANSVLSGKTFIYGTVDPEAEDEISIYTSIDNRPRFLSSLEMEQAPVVAEEEGEDPESFFITWSPERADELDSDILISWAMSEDVRQAIESDDLLNKIPAVADGKLMLQVDAQETLSVSAISPLSLPWALETVLPQIVATLEGGSADAEASPSA</sequence>
<accession>M2WFW6</accession>
<dbReference type="PROSITE" id="PS50983">
    <property type="entry name" value="FE_B12_PBP"/>
    <property type="match status" value="1"/>
</dbReference>
<dbReference type="Gene3D" id="3.40.50.1980">
    <property type="entry name" value="Nitrogenase molybdenum iron protein domain"/>
    <property type="match status" value="2"/>
</dbReference>
<dbReference type="CDD" id="cd01146">
    <property type="entry name" value="FhuD"/>
    <property type="match status" value="1"/>
</dbReference>
<keyword evidence="4" id="KW-0732">Signal</keyword>
<proteinExistence type="inferred from homology"/>
<evidence type="ECO:0000256" key="1">
    <source>
        <dbReference type="ARBA" id="ARBA00004196"/>
    </source>
</evidence>
<dbReference type="PANTHER" id="PTHR30532">
    <property type="entry name" value="IRON III DICITRATE-BINDING PERIPLASMIC PROTEIN"/>
    <property type="match status" value="1"/>
</dbReference>
<dbReference type="GO" id="GO:1901678">
    <property type="term" value="P:iron coordination entity transport"/>
    <property type="evidence" value="ECO:0007669"/>
    <property type="project" value="UniProtKB-ARBA"/>
</dbReference>
<dbReference type="Proteomes" id="UP000009877">
    <property type="component" value="Unassembled WGS sequence"/>
</dbReference>
<dbReference type="STRING" id="71999.KPaMU14_11080"/>
<comment type="subcellular location">
    <subcellularLocation>
        <location evidence="1">Cell envelope</location>
    </subcellularLocation>
</comment>
<evidence type="ECO:0000256" key="3">
    <source>
        <dbReference type="ARBA" id="ARBA00022448"/>
    </source>
</evidence>
<dbReference type="GO" id="GO:0030288">
    <property type="term" value="C:outer membrane-bounded periplasmic space"/>
    <property type="evidence" value="ECO:0007669"/>
    <property type="project" value="TreeGrafter"/>
</dbReference>
<dbReference type="InterPro" id="IPR002491">
    <property type="entry name" value="ABC_transptr_periplasmic_BD"/>
</dbReference>
<evidence type="ECO:0000256" key="2">
    <source>
        <dbReference type="ARBA" id="ARBA00008814"/>
    </source>
</evidence>
<organism evidence="7 8">
    <name type="scientific">Kocuria palustris PEL</name>
    <dbReference type="NCBI Taxonomy" id="1236550"/>
    <lineage>
        <taxon>Bacteria</taxon>
        <taxon>Bacillati</taxon>
        <taxon>Actinomycetota</taxon>
        <taxon>Actinomycetes</taxon>
        <taxon>Micrococcales</taxon>
        <taxon>Micrococcaceae</taxon>
        <taxon>Kocuria</taxon>
    </lineage>
</organism>
<gene>
    <name evidence="7" type="ORF">C884_01915</name>
</gene>
<keyword evidence="3" id="KW-0813">Transport</keyword>